<sequence>MQFVYRDFNIECIVEQIGTNFVGRAAISRVSSSREPETLHETSCSPAFATELKAIGYARNFAEMWCDKNFIDGCT</sequence>
<proteinExistence type="predicted"/>
<organism evidence="1 2">
    <name type="scientific">Caballeronia sordidicola</name>
    <name type="common">Burkholderia sordidicola</name>
    <dbReference type="NCBI Taxonomy" id="196367"/>
    <lineage>
        <taxon>Bacteria</taxon>
        <taxon>Pseudomonadati</taxon>
        <taxon>Pseudomonadota</taxon>
        <taxon>Betaproteobacteria</taxon>
        <taxon>Burkholderiales</taxon>
        <taxon>Burkholderiaceae</taxon>
        <taxon>Caballeronia</taxon>
    </lineage>
</organism>
<dbReference type="Proteomes" id="UP000194546">
    <property type="component" value="Unassembled WGS sequence"/>
</dbReference>
<evidence type="ECO:0000313" key="1">
    <source>
        <dbReference type="EMBL" id="OTP70419.1"/>
    </source>
</evidence>
<name>A0A242MGS2_CABSO</name>
<gene>
    <name evidence="1" type="ORF">PAMC26510_25465</name>
</gene>
<dbReference type="EMBL" id="NBTY01000139">
    <property type="protein sequence ID" value="OTP70419.1"/>
    <property type="molecule type" value="Genomic_DNA"/>
</dbReference>
<evidence type="ECO:0000313" key="2">
    <source>
        <dbReference type="Proteomes" id="UP000194546"/>
    </source>
</evidence>
<protein>
    <submittedName>
        <fullName evidence="1">Uncharacterized protein</fullName>
    </submittedName>
</protein>
<dbReference type="RefSeq" id="WP_086382723.1">
    <property type="nucleotide sequence ID" value="NZ_NBTY01000139.1"/>
</dbReference>
<accession>A0A242MGS2</accession>
<dbReference type="AlphaFoldDB" id="A0A242MGS2"/>
<comment type="caution">
    <text evidence="1">The sequence shown here is derived from an EMBL/GenBank/DDBJ whole genome shotgun (WGS) entry which is preliminary data.</text>
</comment>
<reference evidence="1 2" key="1">
    <citation type="submission" date="2017-03" db="EMBL/GenBank/DDBJ databases">
        <title>Genome analysis of strain PAMC 26510.</title>
        <authorList>
            <person name="Oh H.-M."/>
            <person name="Yang J.-A."/>
        </authorList>
    </citation>
    <scope>NUCLEOTIDE SEQUENCE [LARGE SCALE GENOMIC DNA]</scope>
    <source>
        <strain evidence="1 2">PAMC 26510</strain>
    </source>
</reference>